<sequence length="128" mass="14526">SILETVRFELSPPLRRRVILPRDPCFPESSFLLDPRLWPLGVILHESPRTAGCPENPSSASGLQFAWGCFRRPCSEMSEKNNCVQEIQFGCETKTRFKKWHSSGDSEKAVSNEPFDVSLSNENELRSV</sequence>
<accession>A0AAV4XUF0</accession>
<feature type="non-terminal residue" evidence="2">
    <location>
        <position position="1"/>
    </location>
</feature>
<comment type="caution">
    <text evidence="2">The sequence shown here is derived from an EMBL/GenBank/DDBJ whole genome shotgun (WGS) entry which is preliminary data.</text>
</comment>
<protein>
    <submittedName>
        <fullName evidence="2">Uncharacterized protein</fullName>
    </submittedName>
</protein>
<organism evidence="2 3">
    <name type="scientific">Caerostris extrusa</name>
    <name type="common">Bark spider</name>
    <name type="synonym">Caerostris bankana</name>
    <dbReference type="NCBI Taxonomy" id="172846"/>
    <lineage>
        <taxon>Eukaryota</taxon>
        <taxon>Metazoa</taxon>
        <taxon>Ecdysozoa</taxon>
        <taxon>Arthropoda</taxon>
        <taxon>Chelicerata</taxon>
        <taxon>Arachnida</taxon>
        <taxon>Araneae</taxon>
        <taxon>Araneomorphae</taxon>
        <taxon>Entelegynae</taxon>
        <taxon>Araneoidea</taxon>
        <taxon>Araneidae</taxon>
        <taxon>Caerostris</taxon>
    </lineage>
</organism>
<evidence type="ECO:0000313" key="3">
    <source>
        <dbReference type="Proteomes" id="UP001054945"/>
    </source>
</evidence>
<name>A0AAV4XUF0_CAEEX</name>
<keyword evidence="3" id="KW-1185">Reference proteome</keyword>
<dbReference type="EMBL" id="BPLR01018164">
    <property type="protein sequence ID" value="GIY97489.1"/>
    <property type="molecule type" value="Genomic_DNA"/>
</dbReference>
<proteinExistence type="predicted"/>
<evidence type="ECO:0000313" key="2">
    <source>
        <dbReference type="EMBL" id="GIY97489.1"/>
    </source>
</evidence>
<gene>
    <name evidence="2" type="ORF">CEXT_616111</name>
</gene>
<dbReference type="AlphaFoldDB" id="A0AAV4XUF0"/>
<reference evidence="2 3" key="1">
    <citation type="submission" date="2021-06" db="EMBL/GenBank/DDBJ databases">
        <title>Caerostris extrusa draft genome.</title>
        <authorList>
            <person name="Kono N."/>
            <person name="Arakawa K."/>
        </authorList>
    </citation>
    <scope>NUCLEOTIDE SEQUENCE [LARGE SCALE GENOMIC DNA]</scope>
</reference>
<evidence type="ECO:0000256" key="1">
    <source>
        <dbReference type="SAM" id="MobiDB-lite"/>
    </source>
</evidence>
<feature type="region of interest" description="Disordered" evidence="1">
    <location>
        <begin position="101"/>
        <end position="128"/>
    </location>
</feature>
<dbReference type="Proteomes" id="UP001054945">
    <property type="component" value="Unassembled WGS sequence"/>
</dbReference>